<keyword evidence="1" id="KW-0812">Transmembrane</keyword>
<accession>A0A5E6MJ10</accession>
<proteinExistence type="predicted"/>
<feature type="transmembrane region" description="Helical" evidence="1">
    <location>
        <begin position="32"/>
        <end position="51"/>
    </location>
</feature>
<sequence length="117" mass="12820">MKEVARWLIIYGLGLIALGTTGYLSNPRKAKTALYSGGGFGVVAICLGVLTRRGVSWALPTALFLVALFSLLLIWRSVVVWKAVAAGERRKAFVGALLALMMLFSVFLLPYLFLAWR</sequence>
<keyword evidence="1" id="KW-0472">Membrane</keyword>
<dbReference type="EMBL" id="CABFVA020000122">
    <property type="protein sequence ID" value="VVM08223.1"/>
    <property type="molecule type" value="Genomic_DNA"/>
</dbReference>
<keyword evidence="1" id="KW-1133">Transmembrane helix</keyword>
<dbReference type="RefSeq" id="WP_142661019.1">
    <property type="nucleotide sequence ID" value="NZ_CABFVA020000122.1"/>
</dbReference>
<dbReference type="AlphaFoldDB" id="A0A5E6MJ10"/>
<feature type="transmembrane region" description="Helical" evidence="1">
    <location>
        <begin position="93"/>
        <end position="114"/>
    </location>
</feature>
<protein>
    <submittedName>
        <fullName evidence="2">Uncharacterized protein</fullName>
    </submittedName>
</protein>
<dbReference type="OrthoDB" id="196338at2"/>
<name>A0A5E6MJ10_9BACT</name>
<gene>
    <name evidence="2" type="ORF">MAMT_02201</name>
</gene>
<evidence type="ECO:0000256" key="1">
    <source>
        <dbReference type="SAM" id="Phobius"/>
    </source>
</evidence>
<reference evidence="2 3" key="1">
    <citation type="submission" date="2019-09" db="EMBL/GenBank/DDBJ databases">
        <authorList>
            <person name="Cremers G."/>
        </authorList>
    </citation>
    <scope>NUCLEOTIDE SEQUENCE [LARGE SCALE GENOMIC DNA]</scope>
    <source>
        <strain evidence="2">4A</strain>
    </source>
</reference>
<keyword evidence="3" id="KW-1185">Reference proteome</keyword>
<feature type="transmembrane region" description="Helical" evidence="1">
    <location>
        <begin position="6"/>
        <end position="25"/>
    </location>
</feature>
<organism evidence="2 3">
    <name type="scientific">Methylacidimicrobium tartarophylax</name>
    <dbReference type="NCBI Taxonomy" id="1041768"/>
    <lineage>
        <taxon>Bacteria</taxon>
        <taxon>Pseudomonadati</taxon>
        <taxon>Verrucomicrobiota</taxon>
        <taxon>Methylacidimicrobium</taxon>
    </lineage>
</organism>
<evidence type="ECO:0000313" key="2">
    <source>
        <dbReference type="EMBL" id="VVM08223.1"/>
    </source>
</evidence>
<feature type="transmembrane region" description="Helical" evidence="1">
    <location>
        <begin position="57"/>
        <end position="81"/>
    </location>
</feature>
<evidence type="ECO:0000313" key="3">
    <source>
        <dbReference type="Proteomes" id="UP000334923"/>
    </source>
</evidence>
<dbReference type="Proteomes" id="UP000334923">
    <property type="component" value="Unassembled WGS sequence"/>
</dbReference>